<accession>A0A2U3K8J9</accession>
<dbReference type="EMBL" id="OMOD01000055">
    <property type="protein sequence ID" value="SPF35938.1"/>
    <property type="molecule type" value="Genomic_DNA"/>
</dbReference>
<gene>
    <name evidence="1" type="ORF">SBA1_1480012</name>
</gene>
<evidence type="ECO:0000313" key="2">
    <source>
        <dbReference type="Proteomes" id="UP000238701"/>
    </source>
</evidence>
<proteinExistence type="predicted"/>
<reference evidence="2" key="1">
    <citation type="submission" date="2018-02" db="EMBL/GenBank/DDBJ databases">
        <authorList>
            <person name="Hausmann B."/>
        </authorList>
    </citation>
    <scope>NUCLEOTIDE SEQUENCE [LARGE SCALE GENOMIC DNA]</scope>
    <source>
        <strain evidence="2">Peat soil MAG SbA1</strain>
    </source>
</reference>
<organism evidence="1 2">
    <name type="scientific">Candidatus Sulfotelmatobacter kueseliae</name>
    <dbReference type="NCBI Taxonomy" id="2042962"/>
    <lineage>
        <taxon>Bacteria</taxon>
        <taxon>Pseudomonadati</taxon>
        <taxon>Acidobacteriota</taxon>
        <taxon>Terriglobia</taxon>
        <taxon>Terriglobales</taxon>
        <taxon>Candidatus Korobacteraceae</taxon>
        <taxon>Candidatus Sulfotelmatobacter</taxon>
    </lineage>
</organism>
<name>A0A2U3K8J9_9BACT</name>
<sequence>MLDPRVHNPAARISWNNDLSSGANPALSELVAEFEKRPLCFGVTLRLGQGGKALDGGLKGRHAGKVYEIFDCRFSIAD</sequence>
<dbReference type="Proteomes" id="UP000238701">
    <property type="component" value="Unassembled WGS sequence"/>
</dbReference>
<evidence type="ECO:0000313" key="1">
    <source>
        <dbReference type="EMBL" id="SPF35938.1"/>
    </source>
</evidence>
<dbReference type="AlphaFoldDB" id="A0A2U3K8J9"/>
<protein>
    <submittedName>
        <fullName evidence="1">Uncharacterized protein</fullName>
    </submittedName>
</protein>